<dbReference type="Proteomes" id="UP000013270">
    <property type="component" value="Unassembled WGS sequence"/>
</dbReference>
<dbReference type="GO" id="GO:0003700">
    <property type="term" value="F:DNA-binding transcription factor activity"/>
    <property type="evidence" value="ECO:0007669"/>
    <property type="project" value="InterPro"/>
</dbReference>
<dbReference type="InterPro" id="IPR036390">
    <property type="entry name" value="WH_DNA-bd_sf"/>
</dbReference>
<name>N8YQM1_ACIBZ</name>
<dbReference type="SUPFAM" id="SSF46785">
    <property type="entry name" value="Winged helix' DNA-binding domain"/>
    <property type="match status" value="1"/>
</dbReference>
<reference evidence="6 7" key="1">
    <citation type="submission" date="2013-02" db="EMBL/GenBank/DDBJ databases">
        <title>The Genome Sequence of Acinetobacter bereziniae NIPH 3.</title>
        <authorList>
            <consortium name="The Broad Institute Genome Sequencing Platform"/>
            <consortium name="The Broad Institute Genome Sequencing Center for Infectious Disease"/>
            <person name="Cerqueira G."/>
            <person name="Feldgarden M."/>
            <person name="Courvalin P."/>
            <person name="Perichon B."/>
            <person name="Grillot-Courvalin C."/>
            <person name="Clermont D."/>
            <person name="Rocha E."/>
            <person name="Yoon E.-J."/>
            <person name="Nemec A."/>
            <person name="Walker B."/>
            <person name="Young S.K."/>
            <person name="Zeng Q."/>
            <person name="Gargeya S."/>
            <person name="Fitzgerald M."/>
            <person name="Haas B."/>
            <person name="Abouelleil A."/>
            <person name="Alvarado L."/>
            <person name="Arachchi H.M."/>
            <person name="Berlin A.M."/>
            <person name="Chapman S.B."/>
            <person name="Dewar J."/>
            <person name="Goldberg J."/>
            <person name="Griggs A."/>
            <person name="Gujja S."/>
            <person name="Hansen M."/>
            <person name="Howarth C."/>
            <person name="Imamovic A."/>
            <person name="Larimer J."/>
            <person name="McCowan C."/>
            <person name="Murphy C."/>
            <person name="Neiman D."/>
            <person name="Pearson M."/>
            <person name="Priest M."/>
            <person name="Roberts A."/>
            <person name="Saif S."/>
            <person name="Shea T."/>
            <person name="Sisk P."/>
            <person name="Sykes S."/>
            <person name="Wortman J."/>
            <person name="Nusbaum C."/>
            <person name="Birren B."/>
        </authorList>
    </citation>
    <scope>NUCLEOTIDE SEQUENCE [LARGE SCALE GENOMIC DNA]</scope>
    <source>
        <strain evidence="6 7">NIPH 3</strain>
    </source>
</reference>
<dbReference type="CDD" id="cd08432">
    <property type="entry name" value="PBP2_GcdR_TrpI_HvrB_AmpR_like"/>
    <property type="match status" value="1"/>
</dbReference>
<feature type="domain" description="HTH lysR-type" evidence="5">
    <location>
        <begin position="28"/>
        <end position="85"/>
    </location>
</feature>
<keyword evidence="2" id="KW-0805">Transcription regulation</keyword>
<dbReference type="AlphaFoldDB" id="N8YQM1"/>
<dbReference type="PROSITE" id="PS50931">
    <property type="entry name" value="HTH_LYSR"/>
    <property type="match status" value="1"/>
</dbReference>
<dbReference type="GO" id="GO:0006351">
    <property type="term" value="P:DNA-templated transcription"/>
    <property type="evidence" value="ECO:0007669"/>
    <property type="project" value="TreeGrafter"/>
</dbReference>
<evidence type="ECO:0000256" key="1">
    <source>
        <dbReference type="ARBA" id="ARBA00009437"/>
    </source>
</evidence>
<dbReference type="PANTHER" id="PTHR30537:SF74">
    <property type="entry name" value="HTH-TYPE TRANSCRIPTIONAL REGULATOR TRPI"/>
    <property type="match status" value="1"/>
</dbReference>
<dbReference type="InterPro" id="IPR036388">
    <property type="entry name" value="WH-like_DNA-bd_sf"/>
</dbReference>
<evidence type="ECO:0000313" key="7">
    <source>
        <dbReference type="Proteomes" id="UP000013270"/>
    </source>
</evidence>
<dbReference type="InterPro" id="IPR005119">
    <property type="entry name" value="LysR_subst-bd"/>
</dbReference>
<dbReference type="Pfam" id="PF03466">
    <property type="entry name" value="LysR_substrate"/>
    <property type="match status" value="1"/>
</dbReference>
<dbReference type="Gene3D" id="1.10.10.10">
    <property type="entry name" value="Winged helix-like DNA-binding domain superfamily/Winged helix DNA-binding domain"/>
    <property type="match status" value="1"/>
</dbReference>
<dbReference type="PATRIC" id="fig|1217651.3.peg.326"/>
<comment type="caution">
    <text evidence="6">The sequence shown here is derived from an EMBL/GenBank/DDBJ whole genome shotgun (WGS) entry which is preliminary data.</text>
</comment>
<evidence type="ECO:0000256" key="2">
    <source>
        <dbReference type="ARBA" id="ARBA00023015"/>
    </source>
</evidence>
<comment type="similarity">
    <text evidence="1">Belongs to the LysR transcriptional regulatory family.</text>
</comment>
<dbReference type="HOGENOM" id="CLU_039613_37_0_6"/>
<dbReference type="GO" id="GO:0043565">
    <property type="term" value="F:sequence-specific DNA binding"/>
    <property type="evidence" value="ECO:0007669"/>
    <property type="project" value="TreeGrafter"/>
</dbReference>
<evidence type="ECO:0000259" key="5">
    <source>
        <dbReference type="PROSITE" id="PS50931"/>
    </source>
</evidence>
<dbReference type="Pfam" id="PF00126">
    <property type="entry name" value="HTH_1"/>
    <property type="match status" value="1"/>
</dbReference>
<keyword evidence="4" id="KW-0804">Transcription</keyword>
<dbReference type="PRINTS" id="PR00039">
    <property type="entry name" value="HTHLYSR"/>
</dbReference>
<keyword evidence="3" id="KW-0238">DNA-binding</keyword>
<accession>N8YQM1</accession>
<dbReference type="InterPro" id="IPR058163">
    <property type="entry name" value="LysR-type_TF_proteobact-type"/>
</dbReference>
<evidence type="ECO:0000256" key="4">
    <source>
        <dbReference type="ARBA" id="ARBA00023163"/>
    </source>
</evidence>
<dbReference type="EMBL" id="APPK01000011">
    <property type="protein sequence ID" value="ENV23619.1"/>
    <property type="molecule type" value="Genomic_DNA"/>
</dbReference>
<dbReference type="SUPFAM" id="SSF53850">
    <property type="entry name" value="Periplasmic binding protein-like II"/>
    <property type="match status" value="1"/>
</dbReference>
<dbReference type="PANTHER" id="PTHR30537">
    <property type="entry name" value="HTH-TYPE TRANSCRIPTIONAL REGULATOR"/>
    <property type="match status" value="1"/>
</dbReference>
<evidence type="ECO:0000313" key="6">
    <source>
        <dbReference type="EMBL" id="ENV23619.1"/>
    </source>
</evidence>
<dbReference type="InterPro" id="IPR000847">
    <property type="entry name" value="LysR_HTH_N"/>
</dbReference>
<protein>
    <recommendedName>
        <fullName evidence="5">HTH lysR-type domain-containing protein</fullName>
    </recommendedName>
</protein>
<dbReference type="Gene3D" id="3.40.190.10">
    <property type="entry name" value="Periplasmic binding protein-like II"/>
    <property type="match status" value="2"/>
</dbReference>
<proteinExistence type="inferred from homology"/>
<evidence type="ECO:0000256" key="3">
    <source>
        <dbReference type="ARBA" id="ARBA00023125"/>
    </source>
</evidence>
<organism evidence="6 7">
    <name type="scientific">Acinetobacter bereziniae NIPH 3</name>
    <dbReference type="NCBI Taxonomy" id="1217651"/>
    <lineage>
        <taxon>Bacteria</taxon>
        <taxon>Pseudomonadati</taxon>
        <taxon>Pseudomonadota</taxon>
        <taxon>Gammaproteobacteria</taxon>
        <taxon>Moraxellales</taxon>
        <taxon>Moraxellaceae</taxon>
        <taxon>Acinetobacter</taxon>
    </lineage>
</organism>
<gene>
    <name evidence="6" type="ORF">F963_00346</name>
</gene>
<sequence>MLSTPQTNDIILYDQIEKLLAKFMRKLPSLKGLYVFEVVSRHLNFRLAADELGVTQAAVAQQIRGLEEELGLKLFERTPRKLTMTESAYRYAISVKQAFKILEEATEILHPTQPYLTISVPPSFAAKWLLPRLNEFAETYPDLDLRVVASPKVQNFGTDGIDLAIRLAAPPFENSVNADLLFENQVVAVANPLLIEKIGHPHDSKSLQSYTLIHDARNVWPKYLQVAFPDHDLFNSKNIYFNQTSLAIDSAIAGQGIALTCLNFVKDDLEAGRLIRLNSITLDTGSGFYLISPRKPHQPPSLPLVKSWLMNSQ</sequence>